<evidence type="ECO:0000256" key="7">
    <source>
        <dbReference type="ARBA" id="ARBA00024353"/>
    </source>
</evidence>
<evidence type="ECO:0000313" key="16">
    <source>
        <dbReference type="Proteomes" id="UP001589747"/>
    </source>
</evidence>
<keyword evidence="3" id="KW-1003">Cell membrane</keyword>
<gene>
    <name evidence="15" type="ORF">ACFFSY_22610</name>
</gene>
<dbReference type="InterPro" id="IPR018764">
    <property type="entry name" value="RskA_C"/>
</dbReference>
<feature type="region of interest" description="Disordered" evidence="11">
    <location>
        <begin position="255"/>
        <end position="274"/>
    </location>
</feature>
<dbReference type="Pfam" id="PF13490">
    <property type="entry name" value="zf-HC2"/>
    <property type="match status" value="1"/>
</dbReference>
<dbReference type="Proteomes" id="UP001589747">
    <property type="component" value="Unassembled WGS sequence"/>
</dbReference>
<feature type="domain" description="Putative zinc-finger" evidence="14">
    <location>
        <begin position="12"/>
        <end position="40"/>
    </location>
</feature>
<evidence type="ECO:0000256" key="1">
    <source>
        <dbReference type="ARBA" id="ARBA00004167"/>
    </source>
</evidence>
<evidence type="ECO:0000256" key="9">
    <source>
        <dbReference type="ARBA" id="ARBA00029829"/>
    </source>
</evidence>
<evidence type="ECO:0000256" key="3">
    <source>
        <dbReference type="ARBA" id="ARBA00022475"/>
    </source>
</evidence>
<evidence type="ECO:0000256" key="8">
    <source>
        <dbReference type="ARBA" id="ARBA00024438"/>
    </source>
</evidence>
<name>A0ABV5KU28_9BACL</name>
<dbReference type="PANTHER" id="PTHR37461">
    <property type="entry name" value="ANTI-SIGMA-K FACTOR RSKA"/>
    <property type="match status" value="1"/>
</dbReference>
<organism evidence="15 16">
    <name type="scientific">Paenibacillus aurantiacus</name>
    <dbReference type="NCBI Taxonomy" id="1936118"/>
    <lineage>
        <taxon>Bacteria</taxon>
        <taxon>Bacillati</taxon>
        <taxon>Bacillota</taxon>
        <taxon>Bacilli</taxon>
        <taxon>Bacillales</taxon>
        <taxon>Paenibacillaceae</taxon>
        <taxon>Paenibacillus</taxon>
    </lineage>
</organism>
<evidence type="ECO:0000259" key="14">
    <source>
        <dbReference type="Pfam" id="PF13490"/>
    </source>
</evidence>
<dbReference type="RefSeq" id="WP_377498326.1">
    <property type="nucleotide sequence ID" value="NZ_JBHMDO010000034.1"/>
</dbReference>
<comment type="subcellular location">
    <subcellularLocation>
        <location evidence="2">Cell membrane</location>
    </subcellularLocation>
    <subcellularLocation>
        <location evidence="1">Membrane</location>
        <topology evidence="1">Single-pass membrane protein</topology>
    </subcellularLocation>
</comment>
<evidence type="ECO:0000256" key="12">
    <source>
        <dbReference type="SAM" id="Phobius"/>
    </source>
</evidence>
<dbReference type="Gene3D" id="1.10.10.1320">
    <property type="entry name" value="Anti-sigma factor, zinc-finger domain"/>
    <property type="match status" value="1"/>
</dbReference>
<feature type="region of interest" description="Disordered" evidence="11">
    <location>
        <begin position="79"/>
        <end position="108"/>
    </location>
</feature>
<keyword evidence="5 12" id="KW-1133">Transmembrane helix</keyword>
<evidence type="ECO:0000259" key="13">
    <source>
        <dbReference type="Pfam" id="PF10099"/>
    </source>
</evidence>
<dbReference type="InterPro" id="IPR051474">
    <property type="entry name" value="Anti-sigma-K/W_factor"/>
</dbReference>
<feature type="domain" description="Anti-sigma K factor RskA C-terminal" evidence="13">
    <location>
        <begin position="121"/>
        <end position="265"/>
    </location>
</feature>
<dbReference type="Pfam" id="PF10099">
    <property type="entry name" value="RskA_C"/>
    <property type="match status" value="1"/>
</dbReference>
<dbReference type="InterPro" id="IPR027383">
    <property type="entry name" value="Znf_put"/>
</dbReference>
<reference evidence="15 16" key="1">
    <citation type="submission" date="2024-09" db="EMBL/GenBank/DDBJ databases">
        <authorList>
            <person name="Sun Q."/>
            <person name="Mori K."/>
        </authorList>
    </citation>
    <scope>NUCLEOTIDE SEQUENCE [LARGE SCALE GENOMIC DNA]</scope>
    <source>
        <strain evidence="15 16">TISTR 2452</strain>
    </source>
</reference>
<dbReference type="PANTHER" id="PTHR37461:SF1">
    <property type="entry name" value="ANTI-SIGMA-K FACTOR RSKA"/>
    <property type="match status" value="1"/>
</dbReference>
<accession>A0ABV5KU28</accession>
<evidence type="ECO:0000256" key="5">
    <source>
        <dbReference type="ARBA" id="ARBA00022989"/>
    </source>
</evidence>
<proteinExistence type="inferred from homology"/>
<comment type="caution">
    <text evidence="15">The sequence shown here is derived from an EMBL/GenBank/DDBJ whole genome shotgun (WGS) entry which is preliminary data.</text>
</comment>
<feature type="transmembrane region" description="Helical" evidence="12">
    <location>
        <begin position="118"/>
        <end position="137"/>
    </location>
</feature>
<evidence type="ECO:0000256" key="6">
    <source>
        <dbReference type="ARBA" id="ARBA00023136"/>
    </source>
</evidence>
<comment type="similarity">
    <text evidence="7">Belongs to the zinc-associated anti-sigma factor (ZAS) superfamily. Anti-sigma-W factor family.</text>
</comment>
<evidence type="ECO:0000256" key="4">
    <source>
        <dbReference type="ARBA" id="ARBA00022692"/>
    </source>
</evidence>
<evidence type="ECO:0000313" key="15">
    <source>
        <dbReference type="EMBL" id="MFB9328737.1"/>
    </source>
</evidence>
<keyword evidence="16" id="KW-1185">Reference proteome</keyword>
<keyword evidence="4 12" id="KW-0812">Transmembrane</keyword>
<evidence type="ECO:0000256" key="10">
    <source>
        <dbReference type="ARBA" id="ARBA00030803"/>
    </source>
</evidence>
<evidence type="ECO:0000256" key="11">
    <source>
        <dbReference type="SAM" id="MobiDB-lite"/>
    </source>
</evidence>
<dbReference type="EMBL" id="JBHMDO010000034">
    <property type="protein sequence ID" value="MFB9328737.1"/>
    <property type="molecule type" value="Genomic_DNA"/>
</dbReference>
<evidence type="ECO:0000256" key="2">
    <source>
        <dbReference type="ARBA" id="ARBA00004236"/>
    </source>
</evidence>
<protein>
    <recommendedName>
        <fullName evidence="8">Anti-sigma-W factor RsiW</fullName>
    </recommendedName>
    <alternativeName>
        <fullName evidence="10">Regulator of SigK</fullName>
    </alternativeName>
    <alternativeName>
        <fullName evidence="9">Sigma-K anti-sigma factor RskA</fullName>
    </alternativeName>
</protein>
<keyword evidence="6 12" id="KW-0472">Membrane</keyword>
<sequence>MSNNVSRDRCSLVLDYISGACTAEEASAFEAHLVSCAECRAELAELREIWEVLPANMEIIDPPADLKIQVMDAVMAADSASASQPRQEIARTENLPRPDATAAAASNRRNSRSRLRSISAWVAALLVFLLAGAFWGYKLNEQRQASIPTLEEALSVSAAQIKQLIPLKPVALKEGEQTYGVACLVDNGSSRQFIVYVFGAKATRGKEAYQVWLVENGQRRSAGTFRVEEKMRGIGVLSMPIASDQLTFDTIGITLEPDDRGDQPRGTKMFGSES</sequence>
<dbReference type="InterPro" id="IPR041916">
    <property type="entry name" value="Anti_sigma_zinc_sf"/>
</dbReference>